<gene>
    <name evidence="1" type="ORF">Gohar_024446</name>
</gene>
<accession>A0A7J9HG54</accession>
<reference evidence="1 2" key="1">
    <citation type="journal article" date="2019" name="Genome Biol. Evol.">
        <title>Insights into the evolution of the New World diploid cottons (Gossypium, subgenus Houzingenia) based on genome sequencing.</title>
        <authorList>
            <person name="Grover C.E."/>
            <person name="Arick M.A. 2nd"/>
            <person name="Thrash A."/>
            <person name="Conover J.L."/>
            <person name="Sanders W.S."/>
            <person name="Peterson D.G."/>
            <person name="Frelichowski J.E."/>
            <person name="Scheffler J.A."/>
            <person name="Scheffler B.E."/>
            <person name="Wendel J.F."/>
        </authorList>
    </citation>
    <scope>NUCLEOTIDE SEQUENCE [LARGE SCALE GENOMIC DNA]</scope>
    <source>
        <strain evidence="1">0</strain>
        <tissue evidence="1">Leaf</tissue>
    </source>
</reference>
<comment type="caution">
    <text evidence="1">The sequence shown here is derived from an EMBL/GenBank/DDBJ whole genome shotgun (WGS) entry which is preliminary data.</text>
</comment>
<keyword evidence="2" id="KW-1185">Reference proteome</keyword>
<sequence>MFFLFSHAFLRSWFDIPVS</sequence>
<dbReference type="AlphaFoldDB" id="A0A7J9HG54"/>
<protein>
    <submittedName>
        <fullName evidence="1">Uncharacterized protein</fullName>
    </submittedName>
</protein>
<name>A0A7J9HG54_9ROSI</name>
<evidence type="ECO:0000313" key="2">
    <source>
        <dbReference type="Proteomes" id="UP000593560"/>
    </source>
</evidence>
<dbReference type="Proteomes" id="UP000593560">
    <property type="component" value="Unassembled WGS sequence"/>
</dbReference>
<evidence type="ECO:0000313" key="1">
    <source>
        <dbReference type="EMBL" id="MBA0808732.1"/>
    </source>
</evidence>
<proteinExistence type="predicted"/>
<organism evidence="1 2">
    <name type="scientific">Gossypium harknessii</name>
    <dbReference type="NCBI Taxonomy" id="34285"/>
    <lineage>
        <taxon>Eukaryota</taxon>
        <taxon>Viridiplantae</taxon>
        <taxon>Streptophyta</taxon>
        <taxon>Embryophyta</taxon>
        <taxon>Tracheophyta</taxon>
        <taxon>Spermatophyta</taxon>
        <taxon>Magnoliopsida</taxon>
        <taxon>eudicotyledons</taxon>
        <taxon>Gunneridae</taxon>
        <taxon>Pentapetalae</taxon>
        <taxon>rosids</taxon>
        <taxon>malvids</taxon>
        <taxon>Malvales</taxon>
        <taxon>Malvaceae</taxon>
        <taxon>Malvoideae</taxon>
        <taxon>Gossypium</taxon>
    </lineage>
</organism>
<dbReference type="EMBL" id="JABFAD010000009">
    <property type="protein sequence ID" value="MBA0808732.1"/>
    <property type="molecule type" value="Genomic_DNA"/>
</dbReference>